<organism evidence="2 3">
    <name type="scientific">Anaerobacillus arseniciselenatis</name>
    <dbReference type="NCBI Taxonomy" id="85682"/>
    <lineage>
        <taxon>Bacteria</taxon>
        <taxon>Bacillati</taxon>
        <taxon>Bacillota</taxon>
        <taxon>Bacilli</taxon>
        <taxon>Bacillales</taxon>
        <taxon>Bacillaceae</taxon>
        <taxon>Anaerobacillus</taxon>
    </lineage>
</organism>
<keyword evidence="1" id="KW-0472">Membrane</keyword>
<protein>
    <submittedName>
        <fullName evidence="2">Uncharacterized protein</fullName>
    </submittedName>
</protein>
<evidence type="ECO:0000313" key="3">
    <source>
        <dbReference type="Proteomes" id="UP000180098"/>
    </source>
</evidence>
<gene>
    <name evidence="2" type="ORF">BKP35_17545</name>
</gene>
<comment type="caution">
    <text evidence="2">The sequence shown here is derived from an EMBL/GenBank/DDBJ whole genome shotgun (WGS) entry which is preliminary data.</text>
</comment>
<evidence type="ECO:0000313" key="2">
    <source>
        <dbReference type="EMBL" id="OIJ08713.1"/>
    </source>
</evidence>
<dbReference type="RefSeq" id="WP_071314680.1">
    <property type="nucleotide sequence ID" value="NZ_MLQQ01000051.1"/>
</dbReference>
<feature type="transmembrane region" description="Helical" evidence="1">
    <location>
        <begin position="64"/>
        <end position="83"/>
    </location>
</feature>
<feature type="transmembrane region" description="Helical" evidence="1">
    <location>
        <begin position="36"/>
        <end position="57"/>
    </location>
</feature>
<keyword evidence="1" id="KW-0812">Transmembrane</keyword>
<dbReference type="EMBL" id="MLQQ01000051">
    <property type="protein sequence ID" value="OIJ08713.1"/>
    <property type="molecule type" value="Genomic_DNA"/>
</dbReference>
<sequence length="135" mass="15801">MKYNIINYICNGLFIFFFLAVYYNSKVIINSGFLNFTPVKILVLALLFYVPSVVLYFRRGGNPFFFSRITCVLMIIPSLILYLSFSQYHKHFGQNPFENLSPFLIISMLPLLFTILLNVLNGIFTLVYKRRKKTT</sequence>
<accession>A0A1S2L9N0</accession>
<name>A0A1S2L9N0_9BACI</name>
<keyword evidence="1" id="KW-1133">Transmembrane helix</keyword>
<dbReference type="AlphaFoldDB" id="A0A1S2L9N0"/>
<feature type="transmembrane region" description="Helical" evidence="1">
    <location>
        <begin position="103"/>
        <end position="128"/>
    </location>
</feature>
<feature type="transmembrane region" description="Helical" evidence="1">
    <location>
        <begin position="5"/>
        <end position="24"/>
    </location>
</feature>
<dbReference type="Proteomes" id="UP000180098">
    <property type="component" value="Unassembled WGS sequence"/>
</dbReference>
<keyword evidence="3" id="KW-1185">Reference proteome</keyword>
<evidence type="ECO:0000256" key="1">
    <source>
        <dbReference type="SAM" id="Phobius"/>
    </source>
</evidence>
<proteinExistence type="predicted"/>
<reference evidence="2 3" key="1">
    <citation type="submission" date="2016-10" db="EMBL/GenBank/DDBJ databases">
        <title>Draft genome sequences of four alkaliphilic bacteria belonging to the Anaerobacillus genus.</title>
        <authorList>
            <person name="Bassil N.M."/>
            <person name="Lloyd J.R."/>
        </authorList>
    </citation>
    <scope>NUCLEOTIDE SEQUENCE [LARGE SCALE GENOMIC DNA]</scope>
    <source>
        <strain evidence="2 3">DSM 15340</strain>
    </source>
</reference>